<reference evidence="1 2" key="1">
    <citation type="submission" date="2016-11" db="EMBL/GenBank/DDBJ databases">
        <title>Study of marine rhodopsin-containing bacteria.</title>
        <authorList>
            <person name="Yoshizawa S."/>
            <person name="Kumagai Y."/>
            <person name="Kogure K."/>
        </authorList>
    </citation>
    <scope>NUCLEOTIDE SEQUENCE [LARGE SCALE GENOMIC DNA]</scope>
    <source>
        <strain evidence="1 2">SAORIC-28</strain>
    </source>
</reference>
<evidence type="ECO:0000313" key="2">
    <source>
        <dbReference type="Proteomes" id="UP000216339"/>
    </source>
</evidence>
<organism evidence="1 2">
    <name type="scientific">Rubrivirga marina</name>
    <dbReference type="NCBI Taxonomy" id="1196024"/>
    <lineage>
        <taxon>Bacteria</taxon>
        <taxon>Pseudomonadati</taxon>
        <taxon>Rhodothermota</taxon>
        <taxon>Rhodothermia</taxon>
        <taxon>Rhodothermales</taxon>
        <taxon>Rubricoccaceae</taxon>
        <taxon>Rubrivirga</taxon>
    </lineage>
</organism>
<comment type="caution">
    <text evidence="1">The sequence shown here is derived from an EMBL/GenBank/DDBJ whole genome shotgun (WGS) entry which is preliminary data.</text>
</comment>
<gene>
    <name evidence="1" type="ORF">BSZ37_10995</name>
</gene>
<accession>A0A271J0N2</accession>
<sequence>MESAFGLVGVSTRIFSEDADRAEAPTASLDRVQAIRFDAVTDRRPEYAQPGVSGQVTLDDGTTLPLSVTVLRPSGPDPVLAVPPG</sequence>
<protein>
    <submittedName>
        <fullName evidence="1">Uncharacterized protein</fullName>
    </submittedName>
</protein>
<proteinExistence type="predicted"/>
<dbReference type="RefSeq" id="WP_095510591.1">
    <property type="nucleotide sequence ID" value="NZ_MQWD01000001.1"/>
</dbReference>
<name>A0A271J0N2_9BACT</name>
<dbReference type="Proteomes" id="UP000216339">
    <property type="component" value="Unassembled WGS sequence"/>
</dbReference>
<keyword evidence="2" id="KW-1185">Reference proteome</keyword>
<dbReference type="EMBL" id="MQWD01000001">
    <property type="protein sequence ID" value="PAP76920.1"/>
    <property type="molecule type" value="Genomic_DNA"/>
</dbReference>
<evidence type="ECO:0000313" key="1">
    <source>
        <dbReference type="EMBL" id="PAP76920.1"/>
    </source>
</evidence>
<dbReference type="AlphaFoldDB" id="A0A271J0N2"/>